<feature type="domain" description="Core-binding (CB)" evidence="7">
    <location>
        <begin position="24"/>
        <end position="105"/>
    </location>
</feature>
<protein>
    <submittedName>
        <fullName evidence="8">Probable site-specific recombinase (XerD-like)</fullName>
    </submittedName>
</protein>
<organism evidence="8 9">
    <name type="scientific">Desulfotalea psychrophila (strain LSv54 / DSM 12343)</name>
    <dbReference type="NCBI Taxonomy" id="177439"/>
    <lineage>
        <taxon>Bacteria</taxon>
        <taxon>Pseudomonadati</taxon>
        <taxon>Thermodesulfobacteriota</taxon>
        <taxon>Desulfobulbia</taxon>
        <taxon>Desulfobulbales</taxon>
        <taxon>Desulfocapsaceae</taxon>
        <taxon>Desulfotalea</taxon>
    </lineage>
</organism>
<evidence type="ECO:0000256" key="5">
    <source>
        <dbReference type="PROSITE-ProRule" id="PRU01248"/>
    </source>
</evidence>
<dbReference type="PANTHER" id="PTHR30349:SF64">
    <property type="entry name" value="PROPHAGE INTEGRASE INTD-RELATED"/>
    <property type="match status" value="1"/>
</dbReference>
<dbReference type="Gene3D" id="1.10.443.10">
    <property type="entry name" value="Intergrase catalytic core"/>
    <property type="match status" value="1"/>
</dbReference>
<dbReference type="PROSITE" id="PS51898">
    <property type="entry name" value="TYR_RECOMBINASE"/>
    <property type="match status" value="1"/>
</dbReference>
<dbReference type="eggNOG" id="COG4974">
    <property type="taxonomic scope" value="Bacteria"/>
</dbReference>
<dbReference type="InterPro" id="IPR011946">
    <property type="entry name" value="Integrase_integron-type"/>
</dbReference>
<evidence type="ECO:0000313" key="9">
    <source>
        <dbReference type="Proteomes" id="UP000000602"/>
    </source>
</evidence>
<comment type="similarity">
    <text evidence="1">Belongs to the 'phage' integrase family.</text>
</comment>
<keyword evidence="2" id="KW-0229">DNA integration</keyword>
<evidence type="ECO:0000256" key="4">
    <source>
        <dbReference type="ARBA" id="ARBA00023172"/>
    </source>
</evidence>
<dbReference type="HOGENOM" id="CLU_027562_37_0_7"/>
<name>Q6ALR8_DESPS</name>
<dbReference type="SUPFAM" id="SSF56349">
    <property type="entry name" value="DNA breaking-rejoining enzymes"/>
    <property type="match status" value="1"/>
</dbReference>
<sequence length="345" mass="39647">MSCVYLYRGVRMESSREFIPDPELGLLEQVQEVLRYYNYAYRTEQSYCAWIIRFLNFYDSPQEPAQMGITEVEEYLHYLQEHENASTSTQRQALNAISFLFQRVLGIELTAIAPSRSKRHLKLPTVLTQEEVSQLLSQLRGQHLLMAQLLYGCGLGLMECIRLRVKDIVFAEGHVFVNAGKGGYDRTVPLPRLITDQLQAQVSRVIQLHKEDIVEGYGEVYLPQAVAFKYPLAAMDVNWQFLFPASKISSDPRSGKRRRHHVMESGLQKAIKTATSRTNIEKHVTCHTLRHSYATHLLEQGTHLHLLQKLLGHKDVKTTEIYTHLMKKNVHDVQSPLDTLTEEQG</sequence>
<dbReference type="Gene3D" id="1.10.150.130">
    <property type="match status" value="1"/>
</dbReference>
<keyword evidence="9" id="KW-1185">Reference proteome</keyword>
<evidence type="ECO:0000256" key="3">
    <source>
        <dbReference type="ARBA" id="ARBA00023125"/>
    </source>
</evidence>
<keyword evidence="4" id="KW-0233">DNA recombination</keyword>
<dbReference type="InterPro" id="IPR050090">
    <property type="entry name" value="Tyrosine_recombinase_XerCD"/>
</dbReference>
<dbReference type="InterPro" id="IPR004107">
    <property type="entry name" value="Integrase_SAM-like_N"/>
</dbReference>
<dbReference type="Pfam" id="PF00589">
    <property type="entry name" value="Phage_integrase"/>
    <property type="match status" value="1"/>
</dbReference>
<dbReference type="GO" id="GO:0015074">
    <property type="term" value="P:DNA integration"/>
    <property type="evidence" value="ECO:0007669"/>
    <property type="project" value="UniProtKB-KW"/>
</dbReference>
<evidence type="ECO:0000259" key="6">
    <source>
        <dbReference type="PROSITE" id="PS51898"/>
    </source>
</evidence>
<feature type="domain" description="Tyr recombinase" evidence="6">
    <location>
        <begin position="122"/>
        <end position="335"/>
    </location>
</feature>
<dbReference type="KEGG" id="dps:DP1978"/>
<dbReference type="InterPro" id="IPR002104">
    <property type="entry name" value="Integrase_catalytic"/>
</dbReference>
<dbReference type="PANTHER" id="PTHR30349">
    <property type="entry name" value="PHAGE INTEGRASE-RELATED"/>
    <property type="match status" value="1"/>
</dbReference>
<dbReference type="EMBL" id="CR522870">
    <property type="protein sequence ID" value="CAG36707.1"/>
    <property type="molecule type" value="Genomic_DNA"/>
</dbReference>
<dbReference type="PROSITE" id="PS51900">
    <property type="entry name" value="CB"/>
    <property type="match status" value="1"/>
</dbReference>
<dbReference type="InterPro" id="IPR044068">
    <property type="entry name" value="CB"/>
</dbReference>
<dbReference type="GO" id="GO:0003677">
    <property type="term" value="F:DNA binding"/>
    <property type="evidence" value="ECO:0007669"/>
    <property type="project" value="UniProtKB-UniRule"/>
</dbReference>
<dbReference type="InterPro" id="IPR011010">
    <property type="entry name" value="DNA_brk_join_enz"/>
</dbReference>
<reference evidence="9" key="1">
    <citation type="journal article" date="2004" name="Environ. Microbiol.">
        <title>The genome of Desulfotalea psychrophila, a sulfate-reducing bacterium from permanently cold Arctic sediments.</title>
        <authorList>
            <person name="Rabus R."/>
            <person name="Ruepp A."/>
            <person name="Frickey T."/>
            <person name="Rattei T."/>
            <person name="Fartmann B."/>
            <person name="Stark M."/>
            <person name="Bauer M."/>
            <person name="Zibat A."/>
            <person name="Lombardot T."/>
            <person name="Becker I."/>
            <person name="Amann J."/>
            <person name="Gellner K."/>
            <person name="Teeling H."/>
            <person name="Leuschner W.D."/>
            <person name="Gloeckner F.-O."/>
            <person name="Lupas A.N."/>
            <person name="Amann R."/>
            <person name="Klenk H.-P."/>
        </authorList>
    </citation>
    <scope>NUCLEOTIDE SEQUENCE [LARGE SCALE GENOMIC DNA]</scope>
    <source>
        <strain evidence="9">DSM 12343 / LSv54</strain>
    </source>
</reference>
<dbReference type="GO" id="GO:0006310">
    <property type="term" value="P:DNA recombination"/>
    <property type="evidence" value="ECO:0007669"/>
    <property type="project" value="UniProtKB-KW"/>
</dbReference>
<dbReference type="InterPro" id="IPR010998">
    <property type="entry name" value="Integrase_recombinase_N"/>
</dbReference>
<keyword evidence="3 5" id="KW-0238">DNA-binding</keyword>
<evidence type="ECO:0000256" key="2">
    <source>
        <dbReference type="ARBA" id="ARBA00022908"/>
    </source>
</evidence>
<dbReference type="InterPro" id="IPR013762">
    <property type="entry name" value="Integrase-like_cat_sf"/>
</dbReference>
<accession>Q6ALR8</accession>
<dbReference type="Proteomes" id="UP000000602">
    <property type="component" value="Chromosome"/>
</dbReference>
<evidence type="ECO:0000256" key="1">
    <source>
        <dbReference type="ARBA" id="ARBA00008857"/>
    </source>
</evidence>
<dbReference type="NCBIfam" id="TIGR02249">
    <property type="entry name" value="integrase_gron"/>
    <property type="match status" value="1"/>
</dbReference>
<dbReference type="AlphaFoldDB" id="Q6ALR8"/>
<dbReference type="Pfam" id="PF13495">
    <property type="entry name" value="Phage_int_SAM_4"/>
    <property type="match status" value="1"/>
</dbReference>
<gene>
    <name evidence="8" type="ordered locus">DP1978</name>
</gene>
<evidence type="ECO:0000259" key="7">
    <source>
        <dbReference type="PROSITE" id="PS51900"/>
    </source>
</evidence>
<proteinExistence type="inferred from homology"/>
<evidence type="ECO:0000313" key="8">
    <source>
        <dbReference type="EMBL" id="CAG36707.1"/>
    </source>
</evidence>